<dbReference type="GO" id="GO:0030246">
    <property type="term" value="F:carbohydrate binding"/>
    <property type="evidence" value="ECO:0007669"/>
    <property type="project" value="InterPro"/>
</dbReference>
<feature type="active site" evidence="6">
    <location>
        <position position="460"/>
    </location>
</feature>
<dbReference type="RefSeq" id="WP_008020433.1">
    <property type="nucleotide sequence ID" value="NZ_JABFIB010000025.1"/>
</dbReference>
<evidence type="ECO:0000256" key="4">
    <source>
        <dbReference type="ARBA" id="ARBA00022837"/>
    </source>
</evidence>
<comment type="similarity">
    <text evidence="2">Belongs to the polysaccharide lyase 8 family.</text>
</comment>
<dbReference type="Pfam" id="PF02884">
    <property type="entry name" value="Lyase_8_C"/>
    <property type="match status" value="1"/>
</dbReference>
<dbReference type="PANTHER" id="PTHR38481">
    <property type="entry name" value="HYALURONATE LYASE"/>
    <property type="match status" value="1"/>
</dbReference>
<evidence type="ECO:0000256" key="5">
    <source>
        <dbReference type="ARBA" id="ARBA00023239"/>
    </source>
</evidence>
<dbReference type="SUPFAM" id="SSF49863">
    <property type="entry name" value="Hyaluronate lyase-like, C-terminal domain"/>
    <property type="match status" value="1"/>
</dbReference>
<dbReference type="InterPro" id="IPR003159">
    <property type="entry name" value="Lyase_8_central_dom"/>
</dbReference>
<evidence type="ECO:0000259" key="9">
    <source>
        <dbReference type="Pfam" id="PF02884"/>
    </source>
</evidence>
<dbReference type="PANTHER" id="PTHR38481:SF1">
    <property type="entry name" value="HYALURONATE LYASE"/>
    <property type="match status" value="1"/>
</dbReference>
<dbReference type="InterPro" id="IPR008929">
    <property type="entry name" value="Chondroitin_lyas"/>
</dbReference>
<evidence type="ECO:0000313" key="10">
    <source>
        <dbReference type="EMBL" id="OUQ65100.1"/>
    </source>
</evidence>
<accession>A0A1Y4V4T8</accession>
<dbReference type="GO" id="GO:0005975">
    <property type="term" value="P:carbohydrate metabolic process"/>
    <property type="evidence" value="ECO:0007669"/>
    <property type="project" value="InterPro"/>
</dbReference>
<feature type="domain" description="Polysaccharide lyase family 8 central" evidence="8">
    <location>
        <begin position="581"/>
        <end position="844"/>
    </location>
</feature>
<organism evidence="10 11">
    <name type="scientific">Bacteroides xylanisolvens</name>
    <dbReference type="NCBI Taxonomy" id="371601"/>
    <lineage>
        <taxon>Bacteria</taxon>
        <taxon>Pseudomonadati</taxon>
        <taxon>Bacteroidota</taxon>
        <taxon>Bacteroidia</taxon>
        <taxon>Bacteroidales</taxon>
        <taxon>Bacteroidaceae</taxon>
        <taxon>Bacteroides</taxon>
    </lineage>
</organism>
<name>A0A1Y4V4T8_9BACE</name>
<dbReference type="AlphaFoldDB" id="A0A1Y4V4T8"/>
<dbReference type="InterPro" id="IPR038970">
    <property type="entry name" value="Lyase_8"/>
</dbReference>
<dbReference type="Gene3D" id="2.60.220.10">
    <property type="entry name" value="Polysaccharide lyase family 8-like, C-terminal"/>
    <property type="match status" value="1"/>
</dbReference>
<keyword evidence="7" id="KW-0732">Signal</keyword>
<dbReference type="InterPro" id="IPR014718">
    <property type="entry name" value="GH-type_carb-bd"/>
</dbReference>
<evidence type="ECO:0000259" key="8">
    <source>
        <dbReference type="Pfam" id="PF02278"/>
    </source>
</evidence>
<sequence>MKKDFLPLLIVCFICSCISFQAYAQEKVFAAYFDIPTNSPAGTEVTGRIHLERNKDVLTSPIPKGYKFEIVSQPAEALFKIDTRYDLSQRIMGVLSVDKNKKTGPKATSYSMTIALKDGNRQIEKFDITVNIVKSTLWTLLYDRYVPNAIGNSRLYGRTKYSDQEVAEKIEELEKNDGRFEGFRCYTAHPQDYEGRLDPKNEHLKKGTIEIDWAKVANQIGGLGYAYATSKVYGPQGEPAKRKELREALYKAILAYTLSVPVEGREVEINGKPIGNCTGDGFSLLQANKMAGTPTSTHQWVMTDPLIVPALYLLPDILKGIQENDETCLKVHHALIRYNQLFMSIIKSRRAIDNPKERWGEIQDTLYSSGAWADANLGHRSRTMLALPIIWADYNRPLTYVQYWYSDFYKNKPFKNFSFSPGWSPQGVIADVSRWMTKYNVPAHKYIQSGFQPDGTISHHVGQATDAAMVAYGFEWLTDCNVGYQYFKNTPFKIAAPYYQFQLDHLLKVYPKLIYKQYMDFLVSGRSYLEDLKGFATKRYPRAANEMLKARSKDTRLTGVEELQATIKSIKANTHEYSGTDAYWVNEYLVHRRGENEPAFYASLKLKSERTVGAEDFGKVRKSWHLGYGILQLKVRGDEYASRVLKNYDWHAVPGLTEEWRTDTLPAEGGAQASLPGLNKISGVLADGKTGVGIYHHLPKEKYSSSTAFKTYHFIEDKIIALGSGIARLRPGQGKEISTFLDQSAFNRELTWCVNGKEQTVNPGESVNITENIESVCWLHQGEKGYIILPKKKLQLVIKTGKEINITDRAIADKQPNFIIALNHGVTPGNGLDDNYAYYLIPNIGKEEMKARVATLQKEIATVENTASAHAVYSAADKTWQYAFFKPGTISVEKTEVTSDDVALIMLRDNGDSWTLSASNPMPDGKKQRLSFRVSTPLAAGTYTYRTKGMYPLEGETVTVSPDKDGAKVVIELPDIRDEKRYNYQSDLYAATPIVVNIPK</sequence>
<protein>
    <submittedName>
        <fullName evidence="10">Silent information regulator protein Sir2</fullName>
    </submittedName>
</protein>
<evidence type="ECO:0000256" key="2">
    <source>
        <dbReference type="ARBA" id="ARBA00006699"/>
    </source>
</evidence>
<feature type="domain" description="Polysaccharide lyase family 8 C-terminal" evidence="9">
    <location>
        <begin position="863"/>
        <end position="925"/>
    </location>
</feature>
<gene>
    <name evidence="10" type="ORF">B5E52_16000</name>
</gene>
<feature type="active site" evidence="6">
    <location>
        <position position="472"/>
    </location>
</feature>
<evidence type="ECO:0000313" key="11">
    <source>
        <dbReference type="Proteomes" id="UP000196036"/>
    </source>
</evidence>
<dbReference type="Proteomes" id="UP000196036">
    <property type="component" value="Unassembled WGS sequence"/>
</dbReference>
<feature type="chain" id="PRO_5010993930" evidence="7">
    <location>
        <begin position="25"/>
        <end position="1000"/>
    </location>
</feature>
<feature type="active site" evidence="6">
    <location>
        <position position="526"/>
    </location>
</feature>
<dbReference type="InterPro" id="IPR011071">
    <property type="entry name" value="Lyase_8-like_C"/>
</dbReference>
<comment type="cofactor">
    <cofactor evidence="1">
        <name>Ca(2+)</name>
        <dbReference type="ChEBI" id="CHEBI:29108"/>
    </cofactor>
</comment>
<comment type="caution">
    <text evidence="10">The sequence shown here is derived from an EMBL/GenBank/DDBJ whole genome shotgun (WGS) entry which is preliminary data.</text>
</comment>
<evidence type="ECO:0000256" key="1">
    <source>
        <dbReference type="ARBA" id="ARBA00001913"/>
    </source>
</evidence>
<dbReference type="GO" id="GO:0016837">
    <property type="term" value="F:carbon-oxygen lyase activity, acting on polysaccharides"/>
    <property type="evidence" value="ECO:0007669"/>
    <property type="project" value="UniProtKB-ARBA"/>
</dbReference>
<evidence type="ECO:0000256" key="6">
    <source>
        <dbReference type="PIRSR" id="PIRSR638970-1"/>
    </source>
</evidence>
<dbReference type="PROSITE" id="PS51257">
    <property type="entry name" value="PROKAR_LIPOPROTEIN"/>
    <property type="match status" value="1"/>
</dbReference>
<dbReference type="InterPro" id="IPR004103">
    <property type="entry name" value="Lyase_8_C"/>
</dbReference>
<dbReference type="Gene3D" id="1.50.10.100">
    <property type="entry name" value="Chondroitin AC/alginate lyase"/>
    <property type="match status" value="1"/>
</dbReference>
<proteinExistence type="inferred from homology"/>
<keyword evidence="4" id="KW-0106">Calcium</keyword>
<dbReference type="Gene3D" id="2.70.98.10">
    <property type="match status" value="1"/>
</dbReference>
<dbReference type="SUPFAM" id="SSF48230">
    <property type="entry name" value="Chondroitin AC/alginate lyase"/>
    <property type="match status" value="1"/>
</dbReference>
<keyword evidence="5" id="KW-0456">Lyase</keyword>
<dbReference type="GO" id="GO:0005576">
    <property type="term" value="C:extracellular region"/>
    <property type="evidence" value="ECO:0007669"/>
    <property type="project" value="InterPro"/>
</dbReference>
<evidence type="ECO:0000256" key="3">
    <source>
        <dbReference type="ARBA" id="ARBA00011245"/>
    </source>
</evidence>
<dbReference type="Pfam" id="PF02278">
    <property type="entry name" value="Lyase_8"/>
    <property type="match status" value="1"/>
</dbReference>
<dbReference type="InterPro" id="IPR011013">
    <property type="entry name" value="Gal_mutarotase_sf_dom"/>
</dbReference>
<feature type="signal peptide" evidence="7">
    <location>
        <begin position="1"/>
        <end position="24"/>
    </location>
</feature>
<dbReference type="EMBL" id="NFLW01000033">
    <property type="protein sequence ID" value="OUQ65100.1"/>
    <property type="molecule type" value="Genomic_DNA"/>
</dbReference>
<reference evidence="11" key="1">
    <citation type="submission" date="2017-04" db="EMBL/GenBank/DDBJ databases">
        <title>Function of individual gut microbiota members based on whole genome sequencing of pure cultures obtained from chicken caecum.</title>
        <authorList>
            <person name="Medvecky M."/>
            <person name="Cejkova D."/>
            <person name="Polansky O."/>
            <person name="Karasova D."/>
            <person name="Kubasova T."/>
            <person name="Cizek A."/>
            <person name="Rychlik I."/>
        </authorList>
    </citation>
    <scope>NUCLEOTIDE SEQUENCE [LARGE SCALE GENOMIC DNA]</scope>
    <source>
        <strain evidence="11">An109</strain>
    </source>
</reference>
<dbReference type="SUPFAM" id="SSF74650">
    <property type="entry name" value="Galactose mutarotase-like"/>
    <property type="match status" value="1"/>
</dbReference>
<evidence type="ECO:0000256" key="7">
    <source>
        <dbReference type="SAM" id="SignalP"/>
    </source>
</evidence>
<comment type="subunit">
    <text evidence="3">Monomer.</text>
</comment>